<evidence type="ECO:0000313" key="2">
    <source>
        <dbReference type="EMBL" id="NIF02647.1"/>
    </source>
</evidence>
<name>A0ABX0R6A8_9GAMM</name>
<accession>A0ABX0R6A8</accession>
<gene>
    <name evidence="2" type="ORF">F3J38_21795</name>
</gene>
<evidence type="ECO:0000256" key="1">
    <source>
        <dbReference type="SAM" id="Phobius"/>
    </source>
</evidence>
<dbReference type="EMBL" id="VWXD01000009">
    <property type="protein sequence ID" value="NIF02647.1"/>
    <property type="molecule type" value="Genomic_DNA"/>
</dbReference>
<protein>
    <submittedName>
        <fullName evidence="2">Uncharacterized protein</fullName>
    </submittedName>
</protein>
<proteinExistence type="predicted"/>
<keyword evidence="1" id="KW-0472">Membrane</keyword>
<feature type="transmembrane region" description="Helical" evidence="1">
    <location>
        <begin position="44"/>
        <end position="69"/>
    </location>
</feature>
<evidence type="ECO:0000313" key="3">
    <source>
        <dbReference type="Proteomes" id="UP000780690"/>
    </source>
</evidence>
<keyword evidence="3" id="KW-1185">Reference proteome</keyword>
<dbReference type="RefSeq" id="WP_167141883.1">
    <property type="nucleotide sequence ID" value="NZ_VWXD01000009.1"/>
</dbReference>
<reference evidence="2 3" key="1">
    <citation type="journal article" date="2019" name="bioRxiv">
        <title>Bacteria contribute to plant secondary compound degradation in a generalist herbivore system.</title>
        <authorList>
            <person name="Francoeur C.B."/>
            <person name="Khadempour L."/>
            <person name="Moreira-Soto R.D."/>
            <person name="Gotting K."/>
            <person name="Book A.J."/>
            <person name="Pinto-Tomas A.A."/>
            <person name="Keefover-Ring K."/>
            <person name="Currie C.R."/>
        </authorList>
    </citation>
    <scope>NUCLEOTIDE SEQUENCE [LARGE SCALE GENOMIC DNA]</scope>
    <source>
        <strain evidence="2 3">Acro-805</strain>
    </source>
</reference>
<organism evidence="2 3">
    <name type="scientific">Candidatus Pantoea formicae</name>
    <dbReference type="NCBI Taxonomy" id="2608355"/>
    <lineage>
        <taxon>Bacteria</taxon>
        <taxon>Pseudomonadati</taxon>
        <taxon>Pseudomonadota</taxon>
        <taxon>Gammaproteobacteria</taxon>
        <taxon>Enterobacterales</taxon>
        <taxon>Erwiniaceae</taxon>
        <taxon>Pantoea</taxon>
    </lineage>
</organism>
<dbReference type="Proteomes" id="UP000780690">
    <property type="component" value="Unassembled WGS sequence"/>
</dbReference>
<sequence length="87" mass="9124">MANELTGLLDGGAQLLSSWLPTGLRTALDEGAHLMTSWFETNQLTGLTGVILIAGLYITGLAMTGIMLGSLSSSHRKLKEPQPGARA</sequence>
<keyword evidence="1" id="KW-1133">Transmembrane helix</keyword>
<keyword evidence="1" id="KW-0812">Transmembrane</keyword>
<comment type="caution">
    <text evidence="2">The sequence shown here is derived from an EMBL/GenBank/DDBJ whole genome shotgun (WGS) entry which is preliminary data.</text>
</comment>